<proteinExistence type="predicted"/>
<dbReference type="InterPro" id="IPR001764">
    <property type="entry name" value="Glyco_hydro_3_N"/>
</dbReference>
<dbReference type="SUPFAM" id="SSF52279">
    <property type="entry name" value="Beta-D-glucan exohydrolase, C-terminal domain"/>
    <property type="match status" value="1"/>
</dbReference>
<feature type="compositionally biased region" description="Basic residues" evidence="5">
    <location>
        <begin position="1"/>
        <end position="12"/>
    </location>
</feature>
<protein>
    <submittedName>
        <fullName evidence="7">BXL5-like protein</fullName>
    </submittedName>
</protein>
<evidence type="ECO:0000256" key="4">
    <source>
        <dbReference type="SAM" id="Coils"/>
    </source>
</evidence>
<feature type="compositionally biased region" description="Polar residues" evidence="5">
    <location>
        <begin position="64"/>
        <end position="76"/>
    </location>
</feature>
<evidence type="ECO:0000256" key="2">
    <source>
        <dbReference type="ARBA" id="ARBA00022801"/>
    </source>
</evidence>
<dbReference type="PANTHER" id="PTHR42721:SF42">
    <property type="entry name" value="FIBRONECTIN TYPE III-LIKE DOMAIN-CONTAINING PROTEIN"/>
    <property type="match status" value="1"/>
</dbReference>
<dbReference type="Proteomes" id="UP001164746">
    <property type="component" value="Chromosome 6"/>
</dbReference>
<dbReference type="PRINTS" id="PR00133">
    <property type="entry name" value="GLHYDRLASE3"/>
</dbReference>
<dbReference type="InterPro" id="IPR002772">
    <property type="entry name" value="Glyco_hydro_3_C"/>
</dbReference>
<dbReference type="Pfam" id="PF00933">
    <property type="entry name" value="Glyco_hydro_3"/>
    <property type="match status" value="1"/>
</dbReference>
<sequence>MTGKNRRNKKKRSESDDEFSGNKRINTQKSPGGFESISQVLGEANSVLYDEEINVSTSNLFEPLTTWNDNCSQSTDTMEDRSGQHTGGPTNSDIIALLGKMDLKLNDMDTRLKTLDGLEKKVDNFDKELKKLWLHIDSSIKENSVKLNRVEHKVDSVDIELEGARKRIADLERDKDKLKYDMNYVQSQTMRNNLIFGNIPEDVNETPAKCDEIVREFIEKNLKIAKETVANMRFERPILVIPVRRRLADINPFLPSSSLLFYVTDFPFRNVSLPFDQRVDDVVSRLTIKEIIEQMSRGGGGGDGGPVLPIERLGIGKYWWSTECVHGDAVANTTAFPQSIGLSAMFNPSLLNEVASAISIEVRAKNNDYVKRGIFTSHTGLSCFSPVINIMRHPLWGRNQRYYRANAVCKHFDAYNGPEDLPQSRLSFNAQVADRDLFSTFLPQFKDCIDSGALGVMCSYNSLNGIPACANKRLLTDILRKNWNFTGFVISDSGALEFIILNHRYTLNIEDAAVMSVTAGVNLELHAGQLERGVFDWLNEAVSDGKVSEDLLRERVKPLFYTRMRLGEFDPPSLNPYLKIDLSVIQSPAHRELATKAAMQSFVLLKNEGLLPLRKTVDTLAIVGPFADNPVQQTGNYAPGLDPLYTSTVKSGLKGLGKNVVVETGCKDSTLCLHYEGQKVQDAVRNADLVVVCLGTGIAIETEDFDRNNMLLPGYQLRLLQDAVNFAHGKVILLLFSAGPLDIRWAAHNPGVWAIIHCFFPAQATGVALYNVLINKTPDGNPAGRLPFTWYSSDEQVPSMVDYSMKNKTYRYFDGDPLYPFGYGLSYTKFRYSNLSLTPMRVKAGSNVTATFDITNVGPISGLEVK</sequence>
<name>A0ABY7EJP5_MYAAR</name>
<evidence type="ECO:0000259" key="6">
    <source>
        <dbReference type="PROSITE" id="PS50192"/>
    </source>
</evidence>
<keyword evidence="4" id="KW-0175">Coiled coil</keyword>
<keyword evidence="8" id="KW-1185">Reference proteome</keyword>
<feature type="domain" description="T-SNARE coiled-coil homology" evidence="6">
    <location>
        <begin position="128"/>
        <end position="171"/>
    </location>
</feature>
<keyword evidence="3" id="KW-0326">Glycosidase</keyword>
<evidence type="ECO:0000256" key="5">
    <source>
        <dbReference type="SAM" id="MobiDB-lite"/>
    </source>
</evidence>
<dbReference type="CDD" id="cd15841">
    <property type="entry name" value="SNARE_Qc"/>
    <property type="match status" value="1"/>
</dbReference>
<dbReference type="InterPro" id="IPR000727">
    <property type="entry name" value="T_SNARE_dom"/>
</dbReference>
<keyword evidence="2" id="KW-0378">Hydrolase</keyword>
<reference evidence="7" key="1">
    <citation type="submission" date="2022-11" db="EMBL/GenBank/DDBJ databases">
        <title>Centuries of genome instability and evolution in soft-shell clam transmissible cancer (bioRxiv).</title>
        <authorList>
            <person name="Hart S.F.M."/>
            <person name="Yonemitsu M.A."/>
            <person name="Giersch R.M."/>
            <person name="Beal B.F."/>
            <person name="Arriagada G."/>
            <person name="Davis B.W."/>
            <person name="Ostrander E.A."/>
            <person name="Goff S.P."/>
            <person name="Metzger M.J."/>
        </authorList>
    </citation>
    <scope>NUCLEOTIDE SEQUENCE</scope>
    <source>
        <strain evidence="7">MELC-2E11</strain>
        <tissue evidence="7">Siphon/mantle</tissue>
    </source>
</reference>
<evidence type="ECO:0000313" key="8">
    <source>
        <dbReference type="Proteomes" id="UP001164746"/>
    </source>
</evidence>
<dbReference type="PROSITE" id="PS50192">
    <property type="entry name" value="T_SNARE"/>
    <property type="match status" value="1"/>
</dbReference>
<feature type="region of interest" description="Disordered" evidence="5">
    <location>
        <begin position="64"/>
        <end position="90"/>
    </location>
</feature>
<dbReference type="InterPro" id="IPR036881">
    <property type="entry name" value="Glyco_hydro_3_C_sf"/>
</dbReference>
<organism evidence="7 8">
    <name type="scientific">Mya arenaria</name>
    <name type="common">Soft-shell clam</name>
    <dbReference type="NCBI Taxonomy" id="6604"/>
    <lineage>
        <taxon>Eukaryota</taxon>
        <taxon>Metazoa</taxon>
        <taxon>Spiralia</taxon>
        <taxon>Lophotrochozoa</taxon>
        <taxon>Mollusca</taxon>
        <taxon>Bivalvia</taxon>
        <taxon>Autobranchia</taxon>
        <taxon>Heteroconchia</taxon>
        <taxon>Euheterodonta</taxon>
        <taxon>Imparidentia</taxon>
        <taxon>Neoheterodontei</taxon>
        <taxon>Myida</taxon>
        <taxon>Myoidea</taxon>
        <taxon>Myidae</taxon>
        <taxon>Mya</taxon>
    </lineage>
</organism>
<dbReference type="Gene3D" id="2.60.40.10">
    <property type="entry name" value="Immunoglobulins"/>
    <property type="match status" value="1"/>
</dbReference>
<dbReference type="InterPro" id="IPR013783">
    <property type="entry name" value="Ig-like_fold"/>
</dbReference>
<feature type="region of interest" description="Disordered" evidence="5">
    <location>
        <begin position="1"/>
        <end position="34"/>
    </location>
</feature>
<dbReference type="PANTHER" id="PTHR42721">
    <property type="entry name" value="SUGAR HYDROLASE-RELATED"/>
    <property type="match status" value="1"/>
</dbReference>
<dbReference type="Gene3D" id="3.40.50.1700">
    <property type="entry name" value="Glycoside hydrolase family 3 C-terminal domain"/>
    <property type="match status" value="1"/>
</dbReference>
<evidence type="ECO:0000256" key="1">
    <source>
        <dbReference type="ARBA" id="ARBA00022729"/>
    </source>
</evidence>
<dbReference type="SUPFAM" id="SSF51445">
    <property type="entry name" value="(Trans)glycosidases"/>
    <property type="match status" value="1"/>
</dbReference>
<dbReference type="Pfam" id="PF01915">
    <property type="entry name" value="Glyco_hydro_3_C"/>
    <property type="match status" value="1"/>
</dbReference>
<accession>A0ABY7EJP5</accession>
<dbReference type="Gene3D" id="3.20.20.300">
    <property type="entry name" value="Glycoside hydrolase, family 3, N-terminal domain"/>
    <property type="match status" value="2"/>
</dbReference>
<feature type="coiled-coil region" evidence="4">
    <location>
        <begin position="147"/>
        <end position="181"/>
    </location>
</feature>
<dbReference type="InterPro" id="IPR036962">
    <property type="entry name" value="Glyco_hydro_3_N_sf"/>
</dbReference>
<evidence type="ECO:0000313" key="7">
    <source>
        <dbReference type="EMBL" id="WAR08873.1"/>
    </source>
</evidence>
<keyword evidence="1" id="KW-0732">Signal</keyword>
<gene>
    <name evidence="7" type="ORF">MAR_018831</name>
</gene>
<dbReference type="InterPro" id="IPR017853">
    <property type="entry name" value="GH"/>
</dbReference>
<dbReference type="InterPro" id="IPR044993">
    <property type="entry name" value="BXL"/>
</dbReference>
<evidence type="ECO:0000256" key="3">
    <source>
        <dbReference type="ARBA" id="ARBA00023295"/>
    </source>
</evidence>
<dbReference type="EMBL" id="CP111017">
    <property type="protein sequence ID" value="WAR08873.1"/>
    <property type="molecule type" value="Genomic_DNA"/>
</dbReference>